<protein>
    <submittedName>
        <fullName evidence="1">Uncharacterized protein</fullName>
    </submittedName>
</protein>
<proteinExistence type="predicted"/>
<dbReference type="EMBL" id="LRGB01016041">
    <property type="protein sequence ID" value="KZR98729.1"/>
    <property type="molecule type" value="Genomic_DNA"/>
</dbReference>
<feature type="non-terminal residue" evidence="1">
    <location>
        <position position="1"/>
    </location>
</feature>
<keyword evidence="2" id="KW-1185">Reference proteome</keyword>
<gene>
    <name evidence="1" type="ORF">APZ42_005721</name>
</gene>
<dbReference type="AlphaFoldDB" id="A0A164GAL0"/>
<evidence type="ECO:0000313" key="1">
    <source>
        <dbReference type="EMBL" id="KZR98729.1"/>
    </source>
</evidence>
<name>A0A164GAL0_9CRUS</name>
<reference evidence="1 2" key="1">
    <citation type="submission" date="2016-03" db="EMBL/GenBank/DDBJ databases">
        <title>EvidentialGene: Evidence-directed Construction of Genes on Genomes.</title>
        <authorList>
            <person name="Gilbert D.G."/>
            <person name="Choi J.-H."/>
            <person name="Mockaitis K."/>
            <person name="Colbourne J."/>
            <person name="Pfrender M."/>
        </authorList>
    </citation>
    <scope>NUCLEOTIDE SEQUENCE [LARGE SCALE GENOMIC DNA]</scope>
    <source>
        <strain evidence="1 2">Xinb3</strain>
        <tissue evidence="1">Complete organism</tissue>
    </source>
</reference>
<sequence>LFLDPLKNCVSLFLLAANLYFSKWLTYSLPFCMELLSFPIIPSRLFGMLHPTRSQLKRFLDGLSPYPHIKILIGKAFM</sequence>
<dbReference type="Proteomes" id="UP000076858">
    <property type="component" value="Unassembled WGS sequence"/>
</dbReference>
<organism evidence="1 2">
    <name type="scientific">Daphnia magna</name>
    <dbReference type="NCBI Taxonomy" id="35525"/>
    <lineage>
        <taxon>Eukaryota</taxon>
        <taxon>Metazoa</taxon>
        <taxon>Ecdysozoa</taxon>
        <taxon>Arthropoda</taxon>
        <taxon>Crustacea</taxon>
        <taxon>Branchiopoda</taxon>
        <taxon>Diplostraca</taxon>
        <taxon>Cladocera</taxon>
        <taxon>Anomopoda</taxon>
        <taxon>Daphniidae</taxon>
        <taxon>Daphnia</taxon>
    </lineage>
</organism>
<accession>A0A164GAL0</accession>
<evidence type="ECO:0000313" key="2">
    <source>
        <dbReference type="Proteomes" id="UP000076858"/>
    </source>
</evidence>
<comment type="caution">
    <text evidence="1">The sequence shown here is derived from an EMBL/GenBank/DDBJ whole genome shotgun (WGS) entry which is preliminary data.</text>
</comment>